<dbReference type="CDD" id="cd22325">
    <property type="entry name" value="ERCC1_C-like"/>
    <property type="match status" value="1"/>
</dbReference>
<evidence type="ECO:0000256" key="9">
    <source>
        <dbReference type="ARBA" id="ARBA00023204"/>
    </source>
</evidence>
<dbReference type="GO" id="GO:0006302">
    <property type="term" value="P:double-strand break repair"/>
    <property type="evidence" value="ECO:0007669"/>
    <property type="project" value="UniProtKB-ARBA"/>
</dbReference>
<evidence type="ECO:0000256" key="1">
    <source>
        <dbReference type="ARBA" id="ARBA00004604"/>
    </source>
</evidence>
<dbReference type="GO" id="GO:0005730">
    <property type="term" value="C:nucleolus"/>
    <property type="evidence" value="ECO:0007669"/>
    <property type="project" value="UniProtKB-SubCell"/>
</dbReference>
<feature type="compositionally biased region" description="Polar residues" evidence="11">
    <location>
        <begin position="208"/>
        <end position="222"/>
    </location>
</feature>
<comment type="similarity">
    <text evidence="3">Belongs to the ERCC1/RAD10/SWI10 family.</text>
</comment>
<name>A0A7R8WBG5_9CRUS</name>
<dbReference type="SUPFAM" id="SSF54928">
    <property type="entry name" value="RNA-binding domain, RBD"/>
    <property type="match status" value="1"/>
</dbReference>
<dbReference type="Gene3D" id="1.10.150.20">
    <property type="entry name" value="5' to 3' exonuclease, C-terminal subdomain"/>
    <property type="match status" value="1"/>
</dbReference>
<dbReference type="GO" id="GO:0003684">
    <property type="term" value="F:damaged DNA binding"/>
    <property type="evidence" value="ECO:0007669"/>
    <property type="project" value="InterPro"/>
</dbReference>
<evidence type="ECO:0000256" key="5">
    <source>
        <dbReference type="ARBA" id="ARBA00022729"/>
    </source>
</evidence>
<gene>
    <name evidence="13" type="ORF">CTOB1V02_LOCUS4184</name>
</gene>
<feature type="chain" id="PRO_5043972110" description="Activator of basal transcription 1" evidence="12">
    <location>
        <begin position="21"/>
        <end position="602"/>
    </location>
</feature>
<dbReference type="GO" id="GO:0070522">
    <property type="term" value="C:ERCC4-ERCC1 complex"/>
    <property type="evidence" value="ECO:0007669"/>
    <property type="project" value="TreeGrafter"/>
</dbReference>
<feature type="region of interest" description="Disordered" evidence="11">
    <location>
        <begin position="194"/>
        <end position="223"/>
    </location>
</feature>
<keyword evidence="10" id="KW-0539">Nucleus</keyword>
<evidence type="ECO:0000256" key="2">
    <source>
        <dbReference type="ARBA" id="ARBA00005819"/>
    </source>
</evidence>
<evidence type="ECO:0000256" key="6">
    <source>
        <dbReference type="ARBA" id="ARBA00022763"/>
    </source>
</evidence>
<keyword evidence="9" id="KW-0234">DNA repair</keyword>
<dbReference type="Gene3D" id="3.30.70.330">
    <property type="match status" value="1"/>
</dbReference>
<dbReference type="FunFam" id="3.40.50.10130:FF:000001">
    <property type="entry name" value="DNA excision repair protein ERCC-1"/>
    <property type="match status" value="1"/>
</dbReference>
<dbReference type="InterPro" id="IPR004579">
    <property type="entry name" value="ERCC1/RAD10/SWI10"/>
</dbReference>
<dbReference type="EMBL" id="OB660787">
    <property type="protein sequence ID" value="CAD7226261.1"/>
    <property type="molecule type" value="Genomic_DNA"/>
</dbReference>
<dbReference type="Pfam" id="PF17064">
    <property type="entry name" value="QVR"/>
    <property type="match status" value="1"/>
</dbReference>
<dbReference type="InterPro" id="IPR012677">
    <property type="entry name" value="Nucleotide-bd_a/b_plait_sf"/>
</dbReference>
<dbReference type="CDD" id="cd12263">
    <property type="entry name" value="RRM_ABT1_like"/>
    <property type="match status" value="1"/>
</dbReference>
<dbReference type="PANTHER" id="PTHR12749">
    <property type="entry name" value="EXCISION REPAIR CROSS-COMPLEMENTING 1 ERCC1"/>
    <property type="match status" value="1"/>
</dbReference>
<keyword evidence="8" id="KW-0325">Glycoprotein</keyword>
<proteinExistence type="inferred from homology"/>
<dbReference type="GO" id="GO:0032222">
    <property type="term" value="P:regulation of synaptic transmission, cholinergic"/>
    <property type="evidence" value="ECO:0007669"/>
    <property type="project" value="InterPro"/>
</dbReference>
<keyword evidence="7" id="KW-0238">DNA-binding</keyword>
<dbReference type="GO" id="GO:0030431">
    <property type="term" value="P:sleep"/>
    <property type="evidence" value="ECO:0007669"/>
    <property type="project" value="InterPro"/>
</dbReference>
<accession>A0A7R8WBG5</accession>
<dbReference type="InterPro" id="IPR034353">
    <property type="entry name" value="ABT1/ESF2_RRM"/>
</dbReference>
<evidence type="ECO:0000256" key="3">
    <source>
        <dbReference type="ARBA" id="ARBA00008283"/>
    </source>
</evidence>
<protein>
    <recommendedName>
        <fullName evidence="4">Activator of basal transcription 1</fullName>
    </recommendedName>
</protein>
<evidence type="ECO:0000256" key="11">
    <source>
        <dbReference type="SAM" id="MobiDB-lite"/>
    </source>
</evidence>
<dbReference type="GO" id="GO:0000110">
    <property type="term" value="C:nucleotide-excision repair factor 1 complex"/>
    <property type="evidence" value="ECO:0007669"/>
    <property type="project" value="TreeGrafter"/>
</dbReference>
<evidence type="ECO:0000256" key="10">
    <source>
        <dbReference type="ARBA" id="ARBA00023242"/>
    </source>
</evidence>
<dbReference type="GO" id="GO:0003697">
    <property type="term" value="F:single-stranded DNA binding"/>
    <property type="evidence" value="ECO:0007669"/>
    <property type="project" value="TreeGrafter"/>
</dbReference>
<reference evidence="13" key="1">
    <citation type="submission" date="2020-11" db="EMBL/GenBank/DDBJ databases">
        <authorList>
            <person name="Tran Van P."/>
        </authorList>
    </citation>
    <scope>NUCLEOTIDE SEQUENCE</scope>
</reference>
<keyword evidence="6" id="KW-0227">DNA damage</keyword>
<dbReference type="GO" id="GO:0006312">
    <property type="term" value="P:mitotic recombination"/>
    <property type="evidence" value="ECO:0007669"/>
    <property type="project" value="TreeGrafter"/>
</dbReference>
<evidence type="ECO:0000256" key="12">
    <source>
        <dbReference type="SAM" id="SignalP"/>
    </source>
</evidence>
<dbReference type="OrthoDB" id="10262814at2759"/>
<dbReference type="InterPro" id="IPR035979">
    <property type="entry name" value="RBD_domain_sf"/>
</dbReference>
<comment type="similarity">
    <text evidence="2">Belongs to the ESF2/ABP1 family.</text>
</comment>
<dbReference type="InterPro" id="IPR047260">
    <property type="entry name" value="ERCC1-like_central_dom"/>
</dbReference>
<evidence type="ECO:0000256" key="7">
    <source>
        <dbReference type="ARBA" id="ARBA00023125"/>
    </source>
</evidence>
<dbReference type="InterPro" id="IPR031424">
    <property type="entry name" value="QVR-like"/>
</dbReference>
<sequence>MRSLLVFIFGLVCLVVLGDAIRCYICKTPEDRNCDDPFTGSIEAQDCAEYYQKLRQEESEPAENETLSVTGSIPPEDVTFFCRKTYQNIRGTPRIQRSCGWKEYYIKERECYLTATQEIQTQVCKCTVDLCNSASSVSTSWALAGSILTVDRNAVLSPLGSSRALSPSGGSPGRNAVIDRWFCWALTNSYRSTMEGEPPPTKTLRMSGDSSGNSEASWTSGVPQGHSKFNPRAILVNERQRGNPLLKHIRSVPWEYSSTIVPDYVMSASTCAMFLSLRYHDLNPDYIHTRLKDLGKTYELRVLLVQVDTKDPYHTLKQVTKICLLADLTLMLSWSAEEAGKILETYKAFENKPPDMIMEKQESDSLSKVLDALTTVRSVNRPDAMAVMNAFGSLEKMPISERDSMDFEGGGSEEDQKVEKPLDYLLEGGASDDESGRRKHKRGVVYLSRIPHGMTVKGLRSRLEEYGVVERIYLQPRETVKEQREGLKRKEKRMRKQKAHGFEEGWAEFQRKSVAKNVAAMLNNQTMKGRKKSPFYDQIWNIKYLPGFKWRHLSEQMEYERQRRRERMREEVRRVKQETEAYSRAVSKAKWAERQRQKNKAA</sequence>
<dbReference type="SUPFAM" id="SSF52980">
    <property type="entry name" value="Restriction endonuclease-like"/>
    <property type="match status" value="1"/>
</dbReference>
<evidence type="ECO:0000256" key="8">
    <source>
        <dbReference type="ARBA" id="ARBA00023180"/>
    </source>
</evidence>
<dbReference type="Gene3D" id="3.40.50.10130">
    <property type="match status" value="1"/>
</dbReference>
<dbReference type="NCBIfam" id="TIGR00597">
    <property type="entry name" value="rad10"/>
    <property type="match status" value="1"/>
</dbReference>
<evidence type="ECO:0000313" key="13">
    <source>
        <dbReference type="EMBL" id="CAD7226261.1"/>
    </source>
</evidence>
<dbReference type="GO" id="GO:0070914">
    <property type="term" value="P:UV-damage excision repair"/>
    <property type="evidence" value="ECO:0007669"/>
    <property type="project" value="TreeGrafter"/>
</dbReference>
<comment type="subcellular location">
    <subcellularLocation>
        <location evidence="1">Nucleus</location>
        <location evidence="1">Nucleolus</location>
    </subcellularLocation>
</comment>
<dbReference type="InterPro" id="IPR011335">
    <property type="entry name" value="Restrct_endonuc-II-like"/>
</dbReference>
<keyword evidence="5 12" id="KW-0732">Signal</keyword>
<feature type="signal peptide" evidence="12">
    <location>
        <begin position="1"/>
        <end position="20"/>
    </location>
</feature>
<organism evidence="13">
    <name type="scientific">Cyprideis torosa</name>
    <dbReference type="NCBI Taxonomy" id="163714"/>
    <lineage>
        <taxon>Eukaryota</taxon>
        <taxon>Metazoa</taxon>
        <taxon>Ecdysozoa</taxon>
        <taxon>Arthropoda</taxon>
        <taxon>Crustacea</taxon>
        <taxon>Oligostraca</taxon>
        <taxon>Ostracoda</taxon>
        <taxon>Podocopa</taxon>
        <taxon>Podocopida</taxon>
        <taxon>Cytherocopina</taxon>
        <taxon>Cytheroidea</taxon>
        <taxon>Cytherideidae</taxon>
        <taxon>Cyprideis</taxon>
    </lineage>
</organism>
<dbReference type="AlphaFoldDB" id="A0A7R8WBG5"/>
<dbReference type="Pfam" id="PF03834">
    <property type="entry name" value="Rad10"/>
    <property type="match status" value="1"/>
</dbReference>
<dbReference type="PANTHER" id="PTHR12749:SF0">
    <property type="entry name" value="DNA EXCISION REPAIR PROTEIN ERCC-1"/>
    <property type="match status" value="1"/>
</dbReference>
<feature type="region of interest" description="Disordered" evidence="11">
    <location>
        <begin position="577"/>
        <end position="602"/>
    </location>
</feature>
<evidence type="ECO:0000256" key="4">
    <source>
        <dbReference type="ARBA" id="ARBA00020737"/>
    </source>
</evidence>